<reference evidence="1" key="1">
    <citation type="submission" date="2014-11" db="EMBL/GenBank/DDBJ databases">
        <authorList>
            <person name="Amaro Gonzalez C."/>
        </authorList>
    </citation>
    <scope>NUCLEOTIDE SEQUENCE</scope>
</reference>
<dbReference type="EMBL" id="GBXM01073446">
    <property type="protein sequence ID" value="JAH35131.1"/>
    <property type="molecule type" value="Transcribed_RNA"/>
</dbReference>
<proteinExistence type="predicted"/>
<name>A0A0E9S1F6_ANGAN</name>
<evidence type="ECO:0000313" key="1">
    <source>
        <dbReference type="EMBL" id="JAH35131.1"/>
    </source>
</evidence>
<dbReference type="AlphaFoldDB" id="A0A0E9S1F6"/>
<reference evidence="1" key="2">
    <citation type="journal article" date="2015" name="Fish Shellfish Immunol.">
        <title>Early steps in the European eel (Anguilla anguilla)-Vibrio vulnificus interaction in the gills: Role of the RtxA13 toxin.</title>
        <authorList>
            <person name="Callol A."/>
            <person name="Pajuelo D."/>
            <person name="Ebbesson L."/>
            <person name="Teles M."/>
            <person name="MacKenzie S."/>
            <person name="Amaro C."/>
        </authorList>
    </citation>
    <scope>NUCLEOTIDE SEQUENCE</scope>
</reference>
<sequence>MFQKTDRLITCPWVGSASVGQARNDTWLKLSNVDINMFHCLWFMEGKYLVFKHSYHYRGERYTFGCLYLSSLTFSYILKNIKNFYSVVDNGKQSDLY</sequence>
<accession>A0A0E9S1F6</accession>
<protein>
    <submittedName>
        <fullName evidence="1">Uncharacterized protein</fullName>
    </submittedName>
</protein>
<organism evidence="1">
    <name type="scientific">Anguilla anguilla</name>
    <name type="common">European freshwater eel</name>
    <name type="synonym">Muraena anguilla</name>
    <dbReference type="NCBI Taxonomy" id="7936"/>
    <lineage>
        <taxon>Eukaryota</taxon>
        <taxon>Metazoa</taxon>
        <taxon>Chordata</taxon>
        <taxon>Craniata</taxon>
        <taxon>Vertebrata</taxon>
        <taxon>Euteleostomi</taxon>
        <taxon>Actinopterygii</taxon>
        <taxon>Neopterygii</taxon>
        <taxon>Teleostei</taxon>
        <taxon>Anguilliformes</taxon>
        <taxon>Anguillidae</taxon>
        <taxon>Anguilla</taxon>
    </lineage>
</organism>